<feature type="domain" description="Protein SirB1 N-terminal" evidence="2">
    <location>
        <begin position="29"/>
        <end position="175"/>
    </location>
</feature>
<comment type="similarity">
    <text evidence="1">Belongs to the UPF0162 family.</text>
</comment>
<dbReference type="OrthoDB" id="232498at2"/>
<dbReference type="Proteomes" id="UP000229329">
    <property type="component" value="Unassembled WGS sequence"/>
</dbReference>
<dbReference type="InterPro" id="IPR011990">
    <property type="entry name" value="TPR-like_helical_dom_sf"/>
</dbReference>
<proteinExistence type="inferred from homology"/>
<dbReference type="PANTHER" id="PTHR31350">
    <property type="entry name" value="SI:DKEY-261L7.2"/>
    <property type="match status" value="1"/>
</dbReference>
<dbReference type="Gene3D" id="1.25.40.10">
    <property type="entry name" value="Tetratricopeptide repeat domain"/>
    <property type="match status" value="1"/>
</dbReference>
<gene>
    <name evidence="3" type="ORF">CVP05_01545</name>
</gene>
<organism evidence="3 4">
    <name type="scientific">Conservatibacter flavescens</name>
    <dbReference type="NCBI Taxonomy" id="28161"/>
    <lineage>
        <taxon>Bacteria</taxon>
        <taxon>Pseudomonadati</taxon>
        <taxon>Pseudomonadota</taxon>
        <taxon>Gammaproteobacteria</taxon>
        <taxon>Pasteurellales</taxon>
        <taxon>Pasteurellaceae</taxon>
        <taxon>Conservatibacter</taxon>
    </lineage>
</organism>
<sequence>MSNNQKLLFQLMMDFYRTTTDGEGRSKIYGRMGHLVRKVHKAIDKQATIKTQVQQLLYLVYEEWGFYCDDERYFLSDNLYLDQVLESKSGMPVSLGAIILYLAESLQLPIYPMNFPTQLVLRVDLEEEILFIDPWDGKFISRSLLATWFEGYLGFGHKMLTKDLACAKSEELRDRFNQVAKMALIREERYSEALGFITHLLRHNPEDPYEIRDRGLVLAHMECLHAAIPDLSYFIEHCPDDPTAVLLMAQMSELKEQQYPLH</sequence>
<evidence type="ECO:0000256" key="1">
    <source>
        <dbReference type="ARBA" id="ARBA00007100"/>
    </source>
</evidence>
<name>A0A2M8S5U9_9PAST</name>
<evidence type="ECO:0000313" key="3">
    <source>
        <dbReference type="EMBL" id="PJG86516.1"/>
    </source>
</evidence>
<evidence type="ECO:0000313" key="4">
    <source>
        <dbReference type="Proteomes" id="UP000229329"/>
    </source>
</evidence>
<evidence type="ECO:0000259" key="2">
    <source>
        <dbReference type="Pfam" id="PF13369"/>
    </source>
</evidence>
<dbReference type="AlphaFoldDB" id="A0A2M8S5U9"/>
<protein>
    <recommendedName>
        <fullName evidence="2">Protein SirB1 N-terminal domain-containing protein</fullName>
    </recommendedName>
</protein>
<reference evidence="3 4" key="1">
    <citation type="submission" date="2017-11" db="EMBL/GenBank/DDBJ databases">
        <title>Reclassification of Bisgaard taxon 7 as Conservatibacter flavescens gen. nov., sp. nov.</title>
        <authorList>
            <person name="Christensen H."/>
        </authorList>
    </citation>
    <scope>NUCLEOTIDE SEQUENCE [LARGE SCALE GENOMIC DNA]</scope>
    <source>
        <strain evidence="3 4">7_4</strain>
    </source>
</reference>
<dbReference type="InterPro" id="IPR032698">
    <property type="entry name" value="SirB1_N"/>
</dbReference>
<dbReference type="Pfam" id="PF13371">
    <property type="entry name" value="TPR_9"/>
    <property type="match status" value="1"/>
</dbReference>
<accession>A0A2M8S5U9</accession>
<dbReference type="SUPFAM" id="SSF48452">
    <property type="entry name" value="TPR-like"/>
    <property type="match status" value="1"/>
</dbReference>
<dbReference type="PANTHER" id="PTHR31350:SF21">
    <property type="entry name" value="F-BOX ONLY PROTEIN 21"/>
    <property type="match status" value="1"/>
</dbReference>
<comment type="caution">
    <text evidence="3">The sequence shown here is derived from an EMBL/GenBank/DDBJ whole genome shotgun (WGS) entry which is preliminary data.</text>
</comment>
<dbReference type="Pfam" id="PF13369">
    <property type="entry name" value="Transglut_core2"/>
    <property type="match status" value="1"/>
</dbReference>
<keyword evidence="4" id="KW-1185">Reference proteome</keyword>
<dbReference type="EMBL" id="PHHA01000002">
    <property type="protein sequence ID" value="PJG86516.1"/>
    <property type="molecule type" value="Genomic_DNA"/>
</dbReference>
<dbReference type="RefSeq" id="WP_100287791.1">
    <property type="nucleotide sequence ID" value="NZ_PHHA01000002.1"/>
</dbReference>